<sequence length="39" mass="4088">STSLPIALKPKPATIRLVGVEVDGRGGGSKWLQPVCRLS</sequence>
<name>A0AAI9T5Z5_PENTH</name>
<feature type="non-terminal residue" evidence="1">
    <location>
        <position position="1"/>
    </location>
</feature>
<keyword evidence="2" id="KW-1185">Reference proteome</keyword>
<evidence type="ECO:0000313" key="1">
    <source>
        <dbReference type="EMBL" id="KAJ9481038.1"/>
    </source>
</evidence>
<dbReference type="AlphaFoldDB" id="A0AAI9T5Z5"/>
<reference evidence="1" key="1">
    <citation type="submission" date="2015-06" db="EMBL/GenBank/DDBJ databases">
        <authorList>
            <person name="Nguyen H."/>
        </authorList>
    </citation>
    <scope>NUCLEOTIDE SEQUENCE</scope>
    <source>
        <strain evidence="1">DAOM 180753</strain>
    </source>
</reference>
<proteinExistence type="predicted"/>
<gene>
    <name evidence="1" type="ORF">VN97_g12468</name>
</gene>
<reference evidence="1" key="2">
    <citation type="journal article" date="2016" name="Fungal Biol.">
        <title>Ochratoxin A production by Penicillium thymicola.</title>
        <authorList>
            <person name="Nguyen H.D.T."/>
            <person name="McMullin D.R."/>
            <person name="Ponomareva E."/>
            <person name="Riley R."/>
            <person name="Pomraning K.R."/>
            <person name="Baker S.E."/>
            <person name="Seifert K.A."/>
        </authorList>
    </citation>
    <scope>NUCLEOTIDE SEQUENCE</scope>
    <source>
        <strain evidence="1">DAOM 180753</strain>
    </source>
</reference>
<accession>A0AAI9T5Z5</accession>
<dbReference type="Proteomes" id="UP001227192">
    <property type="component" value="Unassembled WGS sequence"/>
</dbReference>
<protein>
    <submittedName>
        <fullName evidence="1">Uncharacterized protein</fullName>
    </submittedName>
</protein>
<dbReference type="EMBL" id="LACB01000945">
    <property type="protein sequence ID" value="KAJ9481038.1"/>
    <property type="molecule type" value="Genomic_DNA"/>
</dbReference>
<evidence type="ECO:0000313" key="2">
    <source>
        <dbReference type="Proteomes" id="UP001227192"/>
    </source>
</evidence>
<comment type="caution">
    <text evidence="1">The sequence shown here is derived from an EMBL/GenBank/DDBJ whole genome shotgun (WGS) entry which is preliminary data.</text>
</comment>
<organism evidence="1 2">
    <name type="scientific">Penicillium thymicola</name>
    <dbReference type="NCBI Taxonomy" id="293382"/>
    <lineage>
        <taxon>Eukaryota</taxon>
        <taxon>Fungi</taxon>
        <taxon>Dikarya</taxon>
        <taxon>Ascomycota</taxon>
        <taxon>Pezizomycotina</taxon>
        <taxon>Eurotiomycetes</taxon>
        <taxon>Eurotiomycetidae</taxon>
        <taxon>Eurotiales</taxon>
        <taxon>Aspergillaceae</taxon>
        <taxon>Penicillium</taxon>
    </lineage>
</organism>